<keyword evidence="3" id="KW-1185">Reference proteome</keyword>
<evidence type="ECO:0000259" key="1">
    <source>
        <dbReference type="PROSITE" id="PS50104"/>
    </source>
</evidence>
<dbReference type="InterPro" id="IPR035897">
    <property type="entry name" value="Toll_tir_struct_dom_sf"/>
</dbReference>
<dbReference type="Gene3D" id="3.40.50.10140">
    <property type="entry name" value="Toll/interleukin-1 receptor homology (TIR) domain"/>
    <property type="match status" value="1"/>
</dbReference>
<feature type="domain" description="TIR" evidence="1">
    <location>
        <begin position="14"/>
        <end position="145"/>
    </location>
</feature>
<sequence length="480" mass="52198">MSATLESNGEPQQHGRSVFISHASKNFNIADQLRSLLEAQRVSCWIAPRDIPAGGQYGTEIVKAIHDCSIVVLVLTEEANRSKAVANEIERAFGNEKVIVPVRLRDIKPSAELEFFVSNAQWVDAMDSPLKSRVNEIIAIVQAVEMRKPVAPPAPERKTFAGTLERALERALRHKMLSAVTGFAVLAGLGLATLGLQASMHADLGNATHAISNSAERIDSAASSIAGTGHAVAEMDQKLDKVKLETSSDPRKELANRGILWTWGSFNTAVTDGDTPTVALFLQGGMGLNEGTLRNAYERSNDATRELLLEKVASWPERGCFAVYLAHVDPQAATPSQKAIFQRSCGNPDGRKMVGEMLATLESSHQNAVQAYEQELKARPTFDQCVKENMSPAGLQKLVQLAPVGAMSGDPGWGGNGPDPQRDMYRAVLDAQQDTNHAHALETVRTGVQKYCTFEANAKPNIDTSDKSVQQYRTLMQWIS</sequence>
<dbReference type="RefSeq" id="WP_134752327.1">
    <property type="nucleotide sequence ID" value="NZ_CP038149.1"/>
</dbReference>
<name>A0A4P7CU17_9BURK</name>
<organism evidence="2 3">
    <name type="scientific">Paraburkholderia pallida</name>
    <dbReference type="NCBI Taxonomy" id="2547399"/>
    <lineage>
        <taxon>Bacteria</taxon>
        <taxon>Pseudomonadati</taxon>
        <taxon>Pseudomonadota</taxon>
        <taxon>Betaproteobacteria</taxon>
        <taxon>Burkholderiales</taxon>
        <taxon>Burkholderiaceae</taxon>
        <taxon>Paraburkholderia</taxon>
    </lineage>
</organism>
<dbReference type="PROSITE" id="PS50104">
    <property type="entry name" value="TIR"/>
    <property type="match status" value="1"/>
</dbReference>
<evidence type="ECO:0000313" key="2">
    <source>
        <dbReference type="EMBL" id="QBQ99515.1"/>
    </source>
</evidence>
<gene>
    <name evidence="2" type="ORF">E1956_20275</name>
</gene>
<dbReference type="OrthoDB" id="7055795at2"/>
<protein>
    <submittedName>
        <fullName evidence="2">Toll/interleukin-1 receptor domain-containing protein</fullName>
    </submittedName>
</protein>
<dbReference type="EMBL" id="CP038149">
    <property type="protein sequence ID" value="QBQ99515.1"/>
    <property type="molecule type" value="Genomic_DNA"/>
</dbReference>
<proteinExistence type="predicted"/>
<dbReference type="AlphaFoldDB" id="A0A4P7CU17"/>
<dbReference type="Pfam" id="PF13676">
    <property type="entry name" value="TIR_2"/>
    <property type="match status" value="1"/>
</dbReference>
<accession>A0A4P7CU17</accession>
<reference evidence="2 3" key="1">
    <citation type="submission" date="2019-03" db="EMBL/GenBank/DDBJ databases">
        <title>Paraburkholderia sp. 7MH5, isolated from subtropical forest soil.</title>
        <authorList>
            <person name="Gao Z.-H."/>
            <person name="Qiu L.-H."/>
        </authorList>
    </citation>
    <scope>NUCLEOTIDE SEQUENCE [LARGE SCALE GENOMIC DNA]</scope>
    <source>
        <strain evidence="2 3">7MH5</strain>
    </source>
</reference>
<dbReference type="Proteomes" id="UP000295727">
    <property type="component" value="Chromosome 2"/>
</dbReference>
<dbReference type="GO" id="GO:0007165">
    <property type="term" value="P:signal transduction"/>
    <property type="evidence" value="ECO:0007669"/>
    <property type="project" value="InterPro"/>
</dbReference>
<dbReference type="SUPFAM" id="SSF52200">
    <property type="entry name" value="Toll/Interleukin receptor TIR domain"/>
    <property type="match status" value="1"/>
</dbReference>
<dbReference type="InterPro" id="IPR000157">
    <property type="entry name" value="TIR_dom"/>
</dbReference>
<evidence type="ECO:0000313" key="3">
    <source>
        <dbReference type="Proteomes" id="UP000295727"/>
    </source>
</evidence>
<keyword evidence="2" id="KW-0675">Receptor</keyword>
<dbReference type="KEGG" id="ppai:E1956_20275"/>